<dbReference type="PANTHER" id="PTHR13568:SF9">
    <property type="entry name" value="TRANSMEMBRANE PROTEIN 203"/>
    <property type="match status" value="1"/>
</dbReference>
<keyword evidence="1" id="KW-0472">Membrane</keyword>
<accession>A0A482WQ77</accession>
<evidence type="ECO:0000256" key="1">
    <source>
        <dbReference type="SAM" id="Phobius"/>
    </source>
</evidence>
<name>A0A482WQ77_LAOST</name>
<dbReference type="FunCoup" id="A0A482WQ77">
    <property type="interactions" value="1091"/>
</dbReference>
<dbReference type="InParanoid" id="A0A482WQ77"/>
<dbReference type="InterPro" id="IPR019396">
    <property type="entry name" value="TM_Fragile-X-F-assoc"/>
</dbReference>
<dbReference type="EMBL" id="QKKF02027609">
    <property type="protein sequence ID" value="RZF35759.1"/>
    <property type="molecule type" value="Genomic_DNA"/>
</dbReference>
<dbReference type="PANTHER" id="PTHR13568">
    <property type="entry name" value="FAM11A, B PROTEIN"/>
    <property type="match status" value="1"/>
</dbReference>
<dbReference type="STRING" id="195883.A0A482WQ77"/>
<keyword evidence="1" id="KW-1133">Transmembrane helix</keyword>
<dbReference type="Pfam" id="PF10269">
    <property type="entry name" value="Tmemb_185A"/>
    <property type="match status" value="1"/>
</dbReference>
<dbReference type="GO" id="GO:0006874">
    <property type="term" value="P:intracellular calcium ion homeostasis"/>
    <property type="evidence" value="ECO:0007669"/>
    <property type="project" value="TreeGrafter"/>
</dbReference>
<sequence length="91" mass="10818">MFFSLRELIQWLGLTLFEIWIDLIAILIFTVLMAIKLEEQDTSLTWWIVFAPLFTADAMNAYFCTIVLIRMYLESIYKGIAFYKPLEIRLN</sequence>
<dbReference type="OrthoDB" id="6234541at2759"/>
<evidence type="ECO:0008006" key="4">
    <source>
        <dbReference type="Google" id="ProtNLM"/>
    </source>
</evidence>
<evidence type="ECO:0000313" key="2">
    <source>
        <dbReference type="EMBL" id="RZF35759.1"/>
    </source>
</evidence>
<dbReference type="SMR" id="A0A482WQ77"/>
<reference evidence="2 3" key="1">
    <citation type="journal article" date="2017" name="Gigascience">
        <title>Genome sequence of the small brown planthopper, Laodelphax striatellus.</title>
        <authorList>
            <person name="Zhu J."/>
            <person name="Jiang F."/>
            <person name="Wang X."/>
            <person name="Yang P."/>
            <person name="Bao Y."/>
            <person name="Zhao W."/>
            <person name="Wang W."/>
            <person name="Lu H."/>
            <person name="Wang Q."/>
            <person name="Cui N."/>
            <person name="Li J."/>
            <person name="Chen X."/>
            <person name="Luo L."/>
            <person name="Yu J."/>
            <person name="Kang L."/>
            <person name="Cui F."/>
        </authorList>
    </citation>
    <scope>NUCLEOTIDE SEQUENCE [LARGE SCALE GENOMIC DNA]</scope>
    <source>
        <strain evidence="2">Lst14</strain>
    </source>
</reference>
<keyword evidence="1" id="KW-0812">Transmembrane</keyword>
<dbReference type="Proteomes" id="UP000291343">
    <property type="component" value="Unassembled WGS sequence"/>
</dbReference>
<gene>
    <name evidence="2" type="ORF">LSTR_LSTR012057</name>
</gene>
<feature type="transmembrane region" description="Helical" evidence="1">
    <location>
        <begin position="47"/>
        <end position="69"/>
    </location>
</feature>
<proteinExistence type="predicted"/>
<organism evidence="2 3">
    <name type="scientific">Laodelphax striatellus</name>
    <name type="common">Small brown planthopper</name>
    <name type="synonym">Delphax striatella</name>
    <dbReference type="NCBI Taxonomy" id="195883"/>
    <lineage>
        <taxon>Eukaryota</taxon>
        <taxon>Metazoa</taxon>
        <taxon>Ecdysozoa</taxon>
        <taxon>Arthropoda</taxon>
        <taxon>Hexapoda</taxon>
        <taxon>Insecta</taxon>
        <taxon>Pterygota</taxon>
        <taxon>Neoptera</taxon>
        <taxon>Paraneoptera</taxon>
        <taxon>Hemiptera</taxon>
        <taxon>Auchenorrhyncha</taxon>
        <taxon>Fulgoroidea</taxon>
        <taxon>Delphacidae</taxon>
        <taxon>Criomorphinae</taxon>
        <taxon>Laodelphax</taxon>
    </lineage>
</organism>
<keyword evidence="3" id="KW-1185">Reference proteome</keyword>
<dbReference type="AlphaFoldDB" id="A0A482WQ77"/>
<comment type="caution">
    <text evidence="2">The sequence shown here is derived from an EMBL/GenBank/DDBJ whole genome shotgun (WGS) entry which is preliminary data.</text>
</comment>
<protein>
    <recommendedName>
        <fullName evidence="4">Transmembrane protein 203</fullName>
    </recommendedName>
</protein>
<dbReference type="GO" id="GO:0005783">
    <property type="term" value="C:endoplasmic reticulum"/>
    <property type="evidence" value="ECO:0007669"/>
    <property type="project" value="TreeGrafter"/>
</dbReference>
<evidence type="ECO:0000313" key="3">
    <source>
        <dbReference type="Proteomes" id="UP000291343"/>
    </source>
</evidence>
<feature type="transmembrane region" description="Helical" evidence="1">
    <location>
        <begin position="12"/>
        <end position="35"/>
    </location>
</feature>